<keyword evidence="2" id="KW-1185">Reference proteome</keyword>
<dbReference type="Proteomes" id="UP001176961">
    <property type="component" value="Unassembled WGS sequence"/>
</dbReference>
<evidence type="ECO:0000313" key="1">
    <source>
        <dbReference type="EMBL" id="CAJ0596345.1"/>
    </source>
</evidence>
<gene>
    <name evidence="1" type="ORF">CYNAS_LOCUS8328</name>
</gene>
<dbReference type="EMBL" id="CATQJL010000112">
    <property type="protein sequence ID" value="CAJ0596345.1"/>
    <property type="molecule type" value="Genomic_DNA"/>
</dbReference>
<sequence>MNVDEIDQKIKELESEICCVKMCSIPLHLLVVLIFSSVNYSSASAHTQSNLANDKSYEFDGSRIPADIQQVQLLITPVKVTTQRSPQLVHVVHISWTVARNAASYRVRCEANTTNEVITLLDRIISDNVTELNEKFILPQGHLALLCAVTA</sequence>
<proteinExistence type="predicted"/>
<dbReference type="AlphaFoldDB" id="A0AA36M359"/>
<accession>A0AA36M359</accession>
<comment type="caution">
    <text evidence="1">The sequence shown here is derived from an EMBL/GenBank/DDBJ whole genome shotgun (WGS) entry which is preliminary data.</text>
</comment>
<protein>
    <submittedName>
        <fullName evidence="1">Uncharacterized protein</fullName>
    </submittedName>
</protein>
<evidence type="ECO:0000313" key="2">
    <source>
        <dbReference type="Proteomes" id="UP001176961"/>
    </source>
</evidence>
<organism evidence="1 2">
    <name type="scientific">Cylicocyclus nassatus</name>
    <name type="common">Nematode worm</name>
    <dbReference type="NCBI Taxonomy" id="53992"/>
    <lineage>
        <taxon>Eukaryota</taxon>
        <taxon>Metazoa</taxon>
        <taxon>Ecdysozoa</taxon>
        <taxon>Nematoda</taxon>
        <taxon>Chromadorea</taxon>
        <taxon>Rhabditida</taxon>
        <taxon>Rhabditina</taxon>
        <taxon>Rhabditomorpha</taxon>
        <taxon>Strongyloidea</taxon>
        <taxon>Strongylidae</taxon>
        <taxon>Cylicocyclus</taxon>
    </lineage>
</organism>
<feature type="non-terminal residue" evidence="1">
    <location>
        <position position="151"/>
    </location>
</feature>
<name>A0AA36M359_CYLNA</name>
<reference evidence="1" key="1">
    <citation type="submission" date="2023-07" db="EMBL/GenBank/DDBJ databases">
        <authorList>
            <consortium name="CYATHOMIX"/>
        </authorList>
    </citation>
    <scope>NUCLEOTIDE SEQUENCE</scope>
    <source>
        <strain evidence="1">N/A</strain>
    </source>
</reference>